<dbReference type="Pfam" id="PF08448">
    <property type="entry name" value="PAS_4"/>
    <property type="match status" value="1"/>
</dbReference>
<feature type="transmembrane region" description="Helical" evidence="2">
    <location>
        <begin position="242"/>
        <end position="261"/>
    </location>
</feature>
<dbReference type="PROSITE" id="PS50112">
    <property type="entry name" value="PAS"/>
    <property type="match status" value="4"/>
</dbReference>
<dbReference type="PROSITE" id="PS50113">
    <property type="entry name" value="PAC"/>
    <property type="match status" value="4"/>
</dbReference>
<dbReference type="Pfam" id="PF00563">
    <property type="entry name" value="EAL"/>
    <property type="match status" value="1"/>
</dbReference>
<feature type="transmembrane region" description="Helical" evidence="2">
    <location>
        <begin position="6"/>
        <end position="30"/>
    </location>
</feature>
<dbReference type="SUPFAM" id="SSF55785">
    <property type="entry name" value="PYP-like sensor domain (PAS domain)"/>
    <property type="match status" value="4"/>
</dbReference>
<feature type="domain" description="PAS" evidence="3">
    <location>
        <begin position="863"/>
        <end position="937"/>
    </location>
</feature>
<dbReference type="PANTHER" id="PTHR44757">
    <property type="entry name" value="DIGUANYLATE CYCLASE DGCP"/>
    <property type="match status" value="1"/>
</dbReference>
<dbReference type="InterPro" id="IPR029787">
    <property type="entry name" value="Nucleotide_cyclase"/>
</dbReference>
<dbReference type="InterPro" id="IPR029016">
    <property type="entry name" value="GAF-like_dom_sf"/>
</dbReference>
<keyword evidence="2" id="KW-1133">Transmembrane helix</keyword>
<gene>
    <name evidence="7" type="ORF">GBA65_18585</name>
</gene>
<feature type="transmembrane region" description="Helical" evidence="2">
    <location>
        <begin position="199"/>
        <end position="221"/>
    </location>
</feature>
<feature type="transmembrane region" description="Helical" evidence="2">
    <location>
        <begin position="109"/>
        <end position="126"/>
    </location>
</feature>
<feature type="domain" description="PAS" evidence="3">
    <location>
        <begin position="730"/>
        <end position="773"/>
    </location>
</feature>
<feature type="domain" description="PAS" evidence="3">
    <location>
        <begin position="600"/>
        <end position="673"/>
    </location>
</feature>
<evidence type="ECO:0000259" key="5">
    <source>
        <dbReference type="PROSITE" id="PS50883"/>
    </source>
</evidence>
<feature type="compositionally biased region" description="Basic and acidic residues" evidence="1">
    <location>
        <begin position="1142"/>
        <end position="1153"/>
    </location>
</feature>
<evidence type="ECO:0000256" key="1">
    <source>
        <dbReference type="SAM" id="MobiDB-lite"/>
    </source>
</evidence>
<protein>
    <submittedName>
        <fullName evidence="7">PAS domain S-box protein</fullName>
    </submittedName>
</protein>
<dbReference type="Proteomes" id="UP000502706">
    <property type="component" value="Chromosome"/>
</dbReference>
<evidence type="ECO:0000256" key="2">
    <source>
        <dbReference type="SAM" id="Phobius"/>
    </source>
</evidence>
<evidence type="ECO:0000259" key="4">
    <source>
        <dbReference type="PROSITE" id="PS50113"/>
    </source>
</evidence>
<dbReference type="SUPFAM" id="SSF55073">
    <property type="entry name" value="Nucleotide cyclase"/>
    <property type="match status" value="1"/>
</dbReference>
<feature type="domain" description="PAC" evidence="4">
    <location>
        <begin position="548"/>
        <end position="599"/>
    </location>
</feature>
<dbReference type="InterPro" id="IPR035919">
    <property type="entry name" value="EAL_sf"/>
</dbReference>
<dbReference type="SMART" id="SM00267">
    <property type="entry name" value="GGDEF"/>
    <property type="match status" value="1"/>
</dbReference>
<dbReference type="InterPro" id="IPR001610">
    <property type="entry name" value="PAC"/>
</dbReference>
<dbReference type="InterPro" id="IPR035965">
    <property type="entry name" value="PAS-like_dom_sf"/>
</dbReference>
<feature type="domain" description="GGDEF" evidence="6">
    <location>
        <begin position="1025"/>
        <end position="1161"/>
    </location>
</feature>
<evidence type="ECO:0000259" key="3">
    <source>
        <dbReference type="PROSITE" id="PS50112"/>
    </source>
</evidence>
<feature type="transmembrane region" description="Helical" evidence="2">
    <location>
        <begin position="42"/>
        <end position="60"/>
    </location>
</feature>
<dbReference type="InterPro" id="IPR013767">
    <property type="entry name" value="PAS_fold"/>
</dbReference>
<dbReference type="PROSITE" id="PS50883">
    <property type="entry name" value="EAL"/>
    <property type="match status" value="1"/>
</dbReference>
<dbReference type="CDD" id="cd01949">
    <property type="entry name" value="GGDEF"/>
    <property type="match status" value="1"/>
</dbReference>
<keyword evidence="8" id="KW-1185">Reference proteome</keyword>
<dbReference type="InterPro" id="IPR001633">
    <property type="entry name" value="EAL_dom"/>
</dbReference>
<dbReference type="GO" id="GO:0006355">
    <property type="term" value="P:regulation of DNA-templated transcription"/>
    <property type="evidence" value="ECO:0007669"/>
    <property type="project" value="InterPro"/>
</dbReference>
<keyword evidence="2" id="KW-0812">Transmembrane</keyword>
<dbReference type="SUPFAM" id="SSF55781">
    <property type="entry name" value="GAF domain-like"/>
    <property type="match status" value="1"/>
</dbReference>
<dbReference type="NCBIfam" id="TIGR00254">
    <property type="entry name" value="GGDEF"/>
    <property type="match status" value="1"/>
</dbReference>
<dbReference type="InterPro" id="IPR000160">
    <property type="entry name" value="GGDEF_dom"/>
</dbReference>
<feature type="transmembrane region" description="Helical" evidence="2">
    <location>
        <begin position="273"/>
        <end position="293"/>
    </location>
</feature>
<dbReference type="KEGG" id="rmar:GBA65_18585"/>
<dbReference type="SMART" id="SM00086">
    <property type="entry name" value="PAC"/>
    <property type="match status" value="4"/>
</dbReference>
<dbReference type="InterPro" id="IPR013656">
    <property type="entry name" value="PAS_4"/>
</dbReference>
<dbReference type="InterPro" id="IPR013655">
    <property type="entry name" value="PAS_fold_3"/>
</dbReference>
<proteinExistence type="predicted"/>
<dbReference type="CDD" id="cd00130">
    <property type="entry name" value="PAS"/>
    <property type="match status" value="4"/>
</dbReference>
<name>A0A6G8Q142_9ACTN</name>
<dbReference type="InterPro" id="IPR043128">
    <property type="entry name" value="Rev_trsase/Diguanyl_cyclase"/>
</dbReference>
<dbReference type="Pfam" id="PF00990">
    <property type="entry name" value="GGDEF"/>
    <property type="match status" value="1"/>
</dbReference>
<dbReference type="EMBL" id="CP045121">
    <property type="protein sequence ID" value="QIN80192.1"/>
    <property type="molecule type" value="Genomic_DNA"/>
</dbReference>
<feature type="domain" description="PAC" evidence="4">
    <location>
        <begin position="673"/>
        <end position="729"/>
    </location>
</feature>
<evidence type="ECO:0000313" key="7">
    <source>
        <dbReference type="EMBL" id="QIN80192.1"/>
    </source>
</evidence>
<dbReference type="RefSeq" id="WP_166397866.1">
    <property type="nucleotide sequence ID" value="NZ_CP045121.1"/>
</dbReference>
<dbReference type="FunFam" id="3.20.20.450:FF:000001">
    <property type="entry name" value="Cyclic di-GMP phosphodiesterase yahA"/>
    <property type="match status" value="1"/>
</dbReference>
<dbReference type="SMART" id="SM00091">
    <property type="entry name" value="PAS"/>
    <property type="match status" value="4"/>
</dbReference>
<dbReference type="Pfam" id="PF08447">
    <property type="entry name" value="PAS_3"/>
    <property type="match status" value="1"/>
</dbReference>
<dbReference type="CDD" id="cd01948">
    <property type="entry name" value="EAL"/>
    <property type="match status" value="1"/>
</dbReference>
<feature type="transmembrane region" description="Helical" evidence="2">
    <location>
        <begin position="146"/>
        <end position="163"/>
    </location>
</feature>
<dbReference type="NCBIfam" id="TIGR00229">
    <property type="entry name" value="sensory_box"/>
    <property type="match status" value="4"/>
</dbReference>
<feature type="transmembrane region" description="Helical" evidence="2">
    <location>
        <begin position="80"/>
        <end position="97"/>
    </location>
</feature>
<dbReference type="Gene3D" id="3.30.70.270">
    <property type="match status" value="1"/>
</dbReference>
<dbReference type="Gene3D" id="3.30.450.40">
    <property type="match status" value="1"/>
</dbReference>
<dbReference type="SMART" id="SM00052">
    <property type="entry name" value="EAL"/>
    <property type="match status" value="1"/>
</dbReference>
<dbReference type="Pfam" id="PF00989">
    <property type="entry name" value="PAS"/>
    <property type="match status" value="1"/>
</dbReference>
<keyword evidence="2" id="KW-0472">Membrane</keyword>
<dbReference type="InterPro" id="IPR000014">
    <property type="entry name" value="PAS"/>
</dbReference>
<dbReference type="Gene3D" id="3.30.450.20">
    <property type="entry name" value="PAS domain"/>
    <property type="match status" value="4"/>
</dbReference>
<dbReference type="PANTHER" id="PTHR44757:SF2">
    <property type="entry name" value="BIOFILM ARCHITECTURE MAINTENANCE PROTEIN MBAA"/>
    <property type="match status" value="1"/>
</dbReference>
<dbReference type="InterPro" id="IPR000700">
    <property type="entry name" value="PAS-assoc_C"/>
</dbReference>
<organism evidence="7 8">
    <name type="scientific">Rubrobacter marinus</name>
    <dbReference type="NCBI Taxonomy" id="2653852"/>
    <lineage>
        <taxon>Bacteria</taxon>
        <taxon>Bacillati</taxon>
        <taxon>Actinomycetota</taxon>
        <taxon>Rubrobacteria</taxon>
        <taxon>Rubrobacterales</taxon>
        <taxon>Rubrobacteraceae</taxon>
        <taxon>Rubrobacter</taxon>
    </lineage>
</organism>
<feature type="domain" description="PAC" evidence="4">
    <location>
        <begin position="940"/>
        <end position="992"/>
    </location>
</feature>
<feature type="domain" description="EAL" evidence="5">
    <location>
        <begin position="1170"/>
        <end position="1430"/>
    </location>
</feature>
<evidence type="ECO:0000313" key="8">
    <source>
        <dbReference type="Proteomes" id="UP000502706"/>
    </source>
</evidence>
<feature type="domain" description="PAS" evidence="3">
    <location>
        <begin position="474"/>
        <end position="544"/>
    </location>
</feature>
<feature type="region of interest" description="Disordered" evidence="1">
    <location>
        <begin position="1131"/>
        <end position="1153"/>
    </location>
</feature>
<sequence>MAIGSYFYAPAGAQGILYSLFGVGVVAAIMGGVRINRPRRALVWYLLAAGQLALLVGDVFFRNHALLFGETAPFPSLADVFYVAAYPLLIAALLFMIRNRAPGRDRSSLLDALIVSIGVGVLAWVFVVEPYTEDMSVPPVQRYFSIVYPLLSLLVFAVLVRLVTTFKERVPSYRMLALGVFSFVVSDITYGALELAGSYRSGGVVDLGWLLSYVLLGGAALHPSMRVLSEPAEGVGVRALTWRRLVLLAAASLMAPAMIVVDEVRGEHANVPVIAGVSAVLFLLVLFRMEGLLRRLKEVSERYERIAARERALGSVGTELMGAVGRKDIYRAATRAVLELSGGASGARASIMVGPLSGLVVVASQGEGAEEAEGVRVDAERMPNIVRSYRERRVVEVGPADNERARETLGFEPKRGAVLVGPLLVQGEPRGIISAAADGDFPEDFGEGFRALASQVSLALESAILAERTYRREGEERFRSLIQNSADMITVVDEEGYILYQSPSFGRVMGYGDRVGVNIYASPIVHPEDDEAHRGLIRGAIASPGSSLVGEVRLRHRDDSWRHVEATFTSLLDDPNVAGVVLNARDVTERKRAEEKVREAYQRLGFHFENSPVGVLEWDREMRVLNWSHEAERIFGWRAEEILGRSLEEMRFVHEDDEEEVREEVVSHMLEGREGRVVLRHRNYRKDGSIVHCEWHSSVLLDDRGELVSVLSLALDITERVEAERALKESERRFKQLFDQSVDTLLLHDEAGRIVDCNAEACRSLGYTREEMLELSVQDFASTLSSDADWRSEDGSLWRHASSERIGSITAGFHLAEHRRKDGTTFPVEVHVGAVDYGRRRLLLASARDITELKHAAEALREAEKKYRTLVERTPAVTYVDSLDPESGLVYVSPRVEALLGYGVDRWYEDPLFFEKALHHEDRDRVLTEHARASSGGEPLRTEYRMVHRDGRVVWVQDEAFVLRDEEGRASVRQGFMLDVTERKVLEEQLAHQAFHDSLTGLPNRALFADRLAHALRRLERHADGSLAVLFLDLDDFKTVNDSLGHTAGDELLVEVARRISSCIRQGDTVARLGGDEFAVLLEDVAAVGEFAARAEVSVAERVLEALGAPCVLEGKEIIVKPSIGIAIGTGRRGGGASAQRRRGDVHGEEPGKGRYEFYDPEMHAAVLERLDLRADLRRAVEGEEFVVHYQPIISLGGDGYGCVREVEALVRWEHPEKGLIPPGKFIPLAEETGIIVEIGLQVLEQSCRQVRAWQDELPGDCAPPTLNANLSARQFRQPNLVEQIQGVLEETGLSPRSLKLEVTESVAMENVDAALVTLRRLKDLGIRVAIDDFGTGYSSLSYLRRFPVDNLKIDRSFVGRLEDDPESAAIVATTVSLARTLGLEVTAEGVETAEQLARLRELCCDLAQGYFFSRPLPAGAVFGLLGSPLTQSAERQGV</sequence>
<evidence type="ECO:0000259" key="6">
    <source>
        <dbReference type="PROSITE" id="PS50887"/>
    </source>
</evidence>
<dbReference type="Gene3D" id="3.20.20.450">
    <property type="entry name" value="EAL domain"/>
    <property type="match status" value="1"/>
</dbReference>
<dbReference type="PROSITE" id="PS50887">
    <property type="entry name" value="GGDEF"/>
    <property type="match status" value="1"/>
</dbReference>
<accession>A0A6G8Q142</accession>
<dbReference type="InterPro" id="IPR052155">
    <property type="entry name" value="Biofilm_reg_signaling"/>
</dbReference>
<feature type="domain" description="PAC" evidence="4">
    <location>
        <begin position="809"/>
        <end position="862"/>
    </location>
</feature>
<dbReference type="SUPFAM" id="SSF141868">
    <property type="entry name" value="EAL domain-like"/>
    <property type="match status" value="1"/>
</dbReference>
<reference evidence="7 8" key="1">
    <citation type="submission" date="2019-10" db="EMBL/GenBank/DDBJ databases">
        <title>Rubrobacter sp nov SCSIO 52915 isolated from a deep-sea sediment in the South China Sea.</title>
        <authorList>
            <person name="Chen R.W."/>
        </authorList>
    </citation>
    <scope>NUCLEOTIDE SEQUENCE [LARGE SCALE GENOMIC DNA]</scope>
    <source>
        <strain evidence="7 8">SCSIO 52915</strain>
    </source>
</reference>
<dbReference type="Pfam" id="PF13426">
    <property type="entry name" value="PAS_9"/>
    <property type="match status" value="1"/>
</dbReference>